<name>A0AAQ5ZZ72_AMPOC</name>
<dbReference type="PANTHER" id="PTHR43690:SF18">
    <property type="entry name" value="INSULIN-DEGRADING ENZYME-RELATED"/>
    <property type="match status" value="1"/>
</dbReference>
<evidence type="ECO:0000256" key="1">
    <source>
        <dbReference type="ARBA" id="ARBA00022723"/>
    </source>
</evidence>
<dbReference type="Ensembl" id="ENSAOCT00000054834.1">
    <property type="protein sequence ID" value="ENSAOCP00000071398.1"/>
    <property type="gene ID" value="ENSAOCG00000025597.1"/>
</dbReference>
<dbReference type="Proteomes" id="UP001501940">
    <property type="component" value="Chromosome 3"/>
</dbReference>
<dbReference type="Pfam" id="PF22456">
    <property type="entry name" value="PqqF-like_C_4"/>
    <property type="match status" value="1"/>
</dbReference>
<dbReference type="GO" id="GO:0046872">
    <property type="term" value="F:metal ion binding"/>
    <property type="evidence" value="ECO:0007669"/>
    <property type="project" value="UniProtKB-KW"/>
</dbReference>
<dbReference type="Gene3D" id="3.30.830.10">
    <property type="entry name" value="Metalloenzyme, LuxS/M16 peptidase-like"/>
    <property type="match status" value="1"/>
</dbReference>
<dbReference type="SUPFAM" id="SSF63411">
    <property type="entry name" value="LuxS/MPP-like metallohydrolase"/>
    <property type="match status" value="1"/>
</dbReference>
<evidence type="ECO:0000259" key="3">
    <source>
        <dbReference type="Pfam" id="PF22456"/>
    </source>
</evidence>
<dbReference type="InterPro" id="IPR054734">
    <property type="entry name" value="PqqF-like_C_4"/>
</dbReference>
<evidence type="ECO:0000313" key="4">
    <source>
        <dbReference type="Ensembl" id="ENSAOCP00000071398.1"/>
    </source>
</evidence>
<feature type="domain" description="Coenzyme PQQ synthesis protein F-like C-terminal lobe" evidence="3">
    <location>
        <begin position="79"/>
        <end position="159"/>
    </location>
</feature>
<dbReference type="AlphaFoldDB" id="A0AAQ5ZZ72"/>
<organism evidence="4 5">
    <name type="scientific">Amphiprion ocellaris</name>
    <name type="common">Clown anemonefish</name>
    <dbReference type="NCBI Taxonomy" id="80972"/>
    <lineage>
        <taxon>Eukaryota</taxon>
        <taxon>Metazoa</taxon>
        <taxon>Chordata</taxon>
        <taxon>Craniata</taxon>
        <taxon>Vertebrata</taxon>
        <taxon>Euteleostomi</taxon>
        <taxon>Actinopterygii</taxon>
        <taxon>Neopterygii</taxon>
        <taxon>Teleostei</taxon>
        <taxon>Neoteleostei</taxon>
        <taxon>Acanthomorphata</taxon>
        <taxon>Ovalentaria</taxon>
        <taxon>Pomacentridae</taxon>
        <taxon>Amphiprion</taxon>
    </lineage>
</organism>
<dbReference type="PANTHER" id="PTHR43690">
    <property type="entry name" value="NARDILYSIN"/>
    <property type="match status" value="1"/>
</dbReference>
<reference evidence="4 5" key="1">
    <citation type="submission" date="2022-01" db="EMBL/GenBank/DDBJ databases">
        <title>A chromosome-scale genome assembly of the false clownfish, Amphiprion ocellaris.</title>
        <authorList>
            <person name="Ryu T."/>
        </authorList>
    </citation>
    <scope>NUCLEOTIDE SEQUENCE [LARGE SCALE GENOMIC DNA]</scope>
</reference>
<keyword evidence="2" id="KW-0472">Membrane</keyword>
<evidence type="ECO:0000256" key="2">
    <source>
        <dbReference type="SAM" id="Phobius"/>
    </source>
</evidence>
<dbReference type="InterPro" id="IPR050626">
    <property type="entry name" value="Peptidase_M16"/>
</dbReference>
<reference evidence="4" key="2">
    <citation type="submission" date="2025-08" db="UniProtKB">
        <authorList>
            <consortium name="Ensembl"/>
        </authorList>
    </citation>
    <scope>IDENTIFICATION</scope>
</reference>
<sequence>HTIVLGDLPFTCREIIHHIIIIIIVIVVVIVTIIIIITSIVIAIIVNIFLLLFLLLLLSLLLLLLLLLFLIFLWCLCRYQVYPTYRNTLGVLGFSITVETWATKFSSEPVEAKIEDFLWSFGERLAALSEDAFNTQVAALIKPRECEDAHLWEEVDHSWFKVVTQKYLFSRLHKEIPDAEGHDADQ</sequence>
<proteinExistence type="predicted"/>
<keyword evidence="2" id="KW-1133">Transmembrane helix</keyword>
<dbReference type="InterPro" id="IPR011249">
    <property type="entry name" value="Metalloenz_LuxS/M16"/>
</dbReference>
<keyword evidence="2" id="KW-0812">Transmembrane</keyword>
<accession>A0AAQ5ZZ72</accession>
<feature type="transmembrane region" description="Helical" evidence="2">
    <location>
        <begin position="19"/>
        <end position="45"/>
    </location>
</feature>
<protein>
    <recommendedName>
        <fullName evidence="3">Coenzyme PQQ synthesis protein F-like C-terminal lobe domain-containing protein</fullName>
    </recommendedName>
</protein>
<keyword evidence="1" id="KW-0479">Metal-binding</keyword>
<dbReference type="GeneTree" id="ENSGT00940000155026"/>
<keyword evidence="5" id="KW-1185">Reference proteome</keyword>
<feature type="transmembrane region" description="Helical" evidence="2">
    <location>
        <begin position="51"/>
        <end position="76"/>
    </location>
</feature>
<reference evidence="4" key="3">
    <citation type="submission" date="2025-09" db="UniProtKB">
        <authorList>
            <consortium name="Ensembl"/>
        </authorList>
    </citation>
    <scope>IDENTIFICATION</scope>
</reference>
<evidence type="ECO:0000313" key="5">
    <source>
        <dbReference type="Proteomes" id="UP001501940"/>
    </source>
</evidence>